<evidence type="ECO:0000256" key="18">
    <source>
        <dbReference type="PROSITE-ProRule" id="PRU00175"/>
    </source>
</evidence>
<organism evidence="21 24">
    <name type="scientific">Medicago truncatula</name>
    <name type="common">Barrel medic</name>
    <name type="synonym">Medicago tribuloides</name>
    <dbReference type="NCBI Taxonomy" id="3880"/>
    <lineage>
        <taxon>Eukaryota</taxon>
        <taxon>Viridiplantae</taxon>
        <taxon>Streptophyta</taxon>
        <taxon>Embryophyta</taxon>
        <taxon>Tracheophyta</taxon>
        <taxon>Spermatophyta</taxon>
        <taxon>Magnoliopsida</taxon>
        <taxon>eudicotyledons</taxon>
        <taxon>Gunneridae</taxon>
        <taxon>Pentapetalae</taxon>
        <taxon>rosids</taxon>
        <taxon>fabids</taxon>
        <taxon>Fabales</taxon>
        <taxon>Fabaceae</taxon>
        <taxon>Papilionoideae</taxon>
        <taxon>50 kb inversion clade</taxon>
        <taxon>NPAAA clade</taxon>
        <taxon>Hologalegina</taxon>
        <taxon>IRL clade</taxon>
        <taxon>Trifolieae</taxon>
        <taxon>Medicago</taxon>
    </lineage>
</organism>
<evidence type="ECO:0000256" key="12">
    <source>
        <dbReference type="ARBA" id="ARBA00022786"/>
    </source>
</evidence>
<dbReference type="Gramene" id="rna497">
    <property type="protein sequence ID" value="RHN77082.1"/>
    <property type="gene ID" value="gene497"/>
</dbReference>
<comment type="subcellular location">
    <subcellularLocation>
        <location evidence="2">Peroxisome membrane</location>
        <topology evidence="2">Multi-pass membrane protein</topology>
    </subcellularLocation>
</comment>
<protein>
    <recommendedName>
        <fullName evidence="5">RING-type E3 ubiquitin transferase</fullName>
        <ecNumber evidence="5">2.3.2.27</ecNumber>
    </recommendedName>
</protein>
<dbReference type="Pfam" id="PF04757">
    <property type="entry name" value="Pex2_Pex12"/>
    <property type="match status" value="1"/>
</dbReference>
<dbReference type="GO" id="GO:0061630">
    <property type="term" value="F:ubiquitin protein ligase activity"/>
    <property type="evidence" value="ECO:0007669"/>
    <property type="project" value="UniProtKB-EC"/>
</dbReference>
<dbReference type="Proteomes" id="UP000002051">
    <property type="component" value="Unassembled WGS sequence"/>
</dbReference>
<dbReference type="EnsemblPlants" id="AES59180">
    <property type="protein sequence ID" value="AES59180"/>
    <property type="gene ID" value="MTR_1g015390"/>
</dbReference>
<evidence type="ECO:0000256" key="9">
    <source>
        <dbReference type="ARBA" id="ARBA00022692"/>
    </source>
</evidence>
<accession>G7I910</accession>
<evidence type="ECO:0000256" key="8">
    <source>
        <dbReference type="ARBA" id="ARBA00022679"/>
    </source>
</evidence>
<dbReference type="PROSITE" id="PS50089">
    <property type="entry name" value="ZF_RING_2"/>
    <property type="match status" value="1"/>
</dbReference>
<evidence type="ECO:0000256" key="6">
    <source>
        <dbReference type="ARBA" id="ARBA00022448"/>
    </source>
</evidence>
<dbReference type="AlphaFoldDB" id="G7I910"/>
<dbReference type="HOGENOM" id="CLU_041707_0_0_1"/>
<evidence type="ECO:0000256" key="11">
    <source>
        <dbReference type="ARBA" id="ARBA00022771"/>
    </source>
</evidence>
<sequence length="420" mass="46516">MKKNDLGEEFEDNTNFIKVALTEKSMGWGHLERNGSDSVTDADAAPSTSTAPESRRFPPAAQPEMMRAAEKDDQYASFVYEACRDAFRHLFGTRVAVAYQNETKLLGQMLYYVLTTGSGQQTLGEEYCDITQVAGSYGLPPTPARRALFIVYQSAIPYIAERISSRIASRGIILSDYESAEIYGENAHGSSSSRVSEISPASASGQSTSTLMRLKHKLGGFWLHMVQRWPTMLPFVRELLQLLLRANLMLFYFEGLYYHISKRAAGIRYVFIGKASNQRPRYQILGVFLLIQLCVIAAEGLRRRNFSSIAASVHQASFATHHTSAGHGLPVLNEEGNLASPEADKGSWVPGSSSSEHNATNGVSKCTLCLSNRQHPTATSCGHVFCWNCITEWCNEKPECPLCRTPITHSSLVCVYHSDF</sequence>
<evidence type="ECO:0000256" key="14">
    <source>
        <dbReference type="ARBA" id="ARBA00022927"/>
    </source>
</evidence>
<keyword evidence="6" id="KW-0813">Transport</keyword>
<evidence type="ECO:0000313" key="24">
    <source>
        <dbReference type="Proteomes" id="UP000002051"/>
    </source>
</evidence>
<evidence type="ECO:0000256" key="1">
    <source>
        <dbReference type="ARBA" id="ARBA00000900"/>
    </source>
</evidence>
<dbReference type="eggNOG" id="KOG0317">
    <property type="taxonomic scope" value="Eukaryota"/>
</dbReference>
<keyword evidence="13" id="KW-0862">Zinc</keyword>
<evidence type="ECO:0000259" key="20">
    <source>
        <dbReference type="PROSITE" id="PS50089"/>
    </source>
</evidence>
<dbReference type="CDD" id="cd16527">
    <property type="entry name" value="RING-HC_PEX10"/>
    <property type="match status" value="1"/>
</dbReference>
<dbReference type="GO" id="GO:0016558">
    <property type="term" value="P:protein import into peroxisome matrix"/>
    <property type="evidence" value="ECO:0000318"/>
    <property type="project" value="GO_Central"/>
</dbReference>
<dbReference type="GO" id="GO:0005778">
    <property type="term" value="C:peroxisomal membrane"/>
    <property type="evidence" value="ECO:0000318"/>
    <property type="project" value="GO_Central"/>
</dbReference>
<keyword evidence="11 18" id="KW-0863">Zinc-finger</keyword>
<dbReference type="PROSITE" id="PS00518">
    <property type="entry name" value="ZF_RING_1"/>
    <property type="match status" value="1"/>
</dbReference>
<dbReference type="KEGG" id="mtr:11431925"/>
<keyword evidence="14" id="KW-0653">Protein transport</keyword>
<evidence type="ECO:0000256" key="16">
    <source>
        <dbReference type="ARBA" id="ARBA00023136"/>
    </source>
</evidence>
<keyword evidence="9" id="KW-0812">Transmembrane</keyword>
<name>G7I910_MEDTR</name>
<evidence type="ECO:0000256" key="4">
    <source>
        <dbReference type="ARBA" id="ARBA00008704"/>
    </source>
</evidence>
<evidence type="ECO:0000256" key="17">
    <source>
        <dbReference type="ARBA" id="ARBA00023140"/>
    </source>
</evidence>
<evidence type="ECO:0000313" key="21">
    <source>
        <dbReference type="EMBL" id="AES59180.2"/>
    </source>
</evidence>
<dbReference type="PaxDb" id="3880-AES59179"/>
<keyword evidence="8" id="KW-0808">Transferase</keyword>
<evidence type="ECO:0000256" key="3">
    <source>
        <dbReference type="ARBA" id="ARBA00004906"/>
    </source>
</evidence>
<accession>A0A0C3UJ93</accession>
<dbReference type="SMART" id="SM00184">
    <property type="entry name" value="RING"/>
    <property type="match status" value="1"/>
</dbReference>
<gene>
    <name evidence="23" type="primary">11431925</name>
    <name evidence="21" type="ordered locus">MTR_1g015390</name>
    <name evidence="22" type="ORF">MtrunA17_Chr1g0150921</name>
</gene>
<evidence type="ECO:0000256" key="2">
    <source>
        <dbReference type="ARBA" id="ARBA00004585"/>
    </source>
</evidence>
<feature type="region of interest" description="Disordered" evidence="19">
    <location>
        <begin position="30"/>
        <end position="64"/>
    </location>
</feature>
<comment type="pathway">
    <text evidence="3">Protein modification; protein ubiquitination.</text>
</comment>
<dbReference type="InterPro" id="IPR001841">
    <property type="entry name" value="Znf_RING"/>
</dbReference>
<dbReference type="FunFam" id="3.30.40.10:FF:000418">
    <property type="entry name" value="Peroxisome biogenesis factor 10"/>
    <property type="match status" value="1"/>
</dbReference>
<dbReference type="GO" id="GO:0008270">
    <property type="term" value="F:zinc ion binding"/>
    <property type="evidence" value="ECO:0007669"/>
    <property type="project" value="UniProtKB-KW"/>
</dbReference>
<evidence type="ECO:0000256" key="19">
    <source>
        <dbReference type="SAM" id="MobiDB-lite"/>
    </source>
</evidence>
<evidence type="ECO:0000313" key="22">
    <source>
        <dbReference type="EMBL" id="RHN77082.1"/>
    </source>
</evidence>
<keyword evidence="10" id="KW-0479">Metal-binding</keyword>
<dbReference type="EC" id="2.3.2.27" evidence="5"/>
<evidence type="ECO:0000313" key="23">
    <source>
        <dbReference type="EnsemblPlants" id="AES59180"/>
    </source>
</evidence>
<reference evidence="21 24" key="2">
    <citation type="journal article" date="2014" name="BMC Genomics">
        <title>An improved genome release (version Mt4.0) for the model legume Medicago truncatula.</title>
        <authorList>
            <person name="Tang H."/>
            <person name="Krishnakumar V."/>
            <person name="Bidwell S."/>
            <person name="Rosen B."/>
            <person name="Chan A."/>
            <person name="Zhou S."/>
            <person name="Gentzbittel L."/>
            <person name="Childs K.L."/>
            <person name="Yandell M."/>
            <person name="Gundlach H."/>
            <person name="Mayer K.F."/>
            <person name="Schwartz D.C."/>
            <person name="Town C.D."/>
        </authorList>
    </citation>
    <scope>GENOME REANNOTATION</scope>
    <source>
        <strain evidence="23 24">cv. Jemalong A17</strain>
    </source>
</reference>
<evidence type="ECO:0000256" key="10">
    <source>
        <dbReference type="ARBA" id="ARBA00022723"/>
    </source>
</evidence>
<comment type="similarity">
    <text evidence="4">Belongs to the pex2/pex10/pex12 family.</text>
</comment>
<evidence type="ECO:0000256" key="7">
    <source>
        <dbReference type="ARBA" id="ARBA00022593"/>
    </source>
</evidence>
<reference evidence="21 24" key="1">
    <citation type="journal article" date="2011" name="Nature">
        <title>The Medicago genome provides insight into the evolution of rhizobial symbioses.</title>
        <authorList>
            <person name="Young N.D."/>
            <person name="Debelle F."/>
            <person name="Oldroyd G.E."/>
            <person name="Geurts R."/>
            <person name="Cannon S.B."/>
            <person name="Udvardi M.K."/>
            <person name="Benedito V.A."/>
            <person name="Mayer K.F."/>
            <person name="Gouzy J."/>
            <person name="Schoof H."/>
            <person name="Van de Peer Y."/>
            <person name="Proost S."/>
            <person name="Cook D.R."/>
            <person name="Meyers B.C."/>
            <person name="Spannagl M."/>
            <person name="Cheung F."/>
            <person name="De Mita S."/>
            <person name="Krishnakumar V."/>
            <person name="Gundlach H."/>
            <person name="Zhou S."/>
            <person name="Mudge J."/>
            <person name="Bharti A.K."/>
            <person name="Murray J.D."/>
            <person name="Naoumkina M.A."/>
            <person name="Rosen B."/>
            <person name="Silverstein K.A."/>
            <person name="Tang H."/>
            <person name="Rombauts S."/>
            <person name="Zhao P.X."/>
            <person name="Zhou P."/>
            <person name="Barbe V."/>
            <person name="Bardou P."/>
            <person name="Bechner M."/>
            <person name="Bellec A."/>
            <person name="Berger A."/>
            <person name="Berges H."/>
            <person name="Bidwell S."/>
            <person name="Bisseling T."/>
            <person name="Choisne N."/>
            <person name="Couloux A."/>
            <person name="Denny R."/>
            <person name="Deshpande S."/>
            <person name="Dai X."/>
            <person name="Doyle J.J."/>
            <person name="Dudez A.M."/>
            <person name="Farmer A.D."/>
            <person name="Fouteau S."/>
            <person name="Franken C."/>
            <person name="Gibelin C."/>
            <person name="Gish J."/>
            <person name="Goldstein S."/>
            <person name="Gonzalez A.J."/>
            <person name="Green P.J."/>
            <person name="Hallab A."/>
            <person name="Hartog M."/>
            <person name="Hua A."/>
            <person name="Humphray S.J."/>
            <person name="Jeong D.H."/>
            <person name="Jing Y."/>
            <person name="Jocker A."/>
            <person name="Kenton S.M."/>
            <person name="Kim D.J."/>
            <person name="Klee K."/>
            <person name="Lai H."/>
            <person name="Lang C."/>
            <person name="Lin S."/>
            <person name="Macmil S.L."/>
            <person name="Magdelenat G."/>
            <person name="Matthews L."/>
            <person name="McCorrison J."/>
            <person name="Monaghan E.L."/>
            <person name="Mun J.H."/>
            <person name="Najar F.Z."/>
            <person name="Nicholson C."/>
            <person name="Noirot C."/>
            <person name="O'Bleness M."/>
            <person name="Paule C.R."/>
            <person name="Poulain J."/>
            <person name="Prion F."/>
            <person name="Qin B."/>
            <person name="Qu C."/>
            <person name="Retzel E.F."/>
            <person name="Riddle C."/>
            <person name="Sallet E."/>
            <person name="Samain S."/>
            <person name="Samson N."/>
            <person name="Sanders I."/>
            <person name="Saurat O."/>
            <person name="Scarpelli C."/>
            <person name="Schiex T."/>
            <person name="Segurens B."/>
            <person name="Severin A.J."/>
            <person name="Sherrier D.J."/>
            <person name="Shi R."/>
            <person name="Sims S."/>
            <person name="Singer S.R."/>
            <person name="Sinharoy S."/>
            <person name="Sterck L."/>
            <person name="Viollet A."/>
            <person name="Wang B.B."/>
            <person name="Wang K."/>
            <person name="Wang M."/>
            <person name="Wang X."/>
            <person name="Warfsmann J."/>
            <person name="Weissenbach J."/>
            <person name="White D.D."/>
            <person name="White J.D."/>
            <person name="Wiley G.B."/>
            <person name="Wincker P."/>
            <person name="Xing Y."/>
            <person name="Yang L."/>
            <person name="Yao Z."/>
            <person name="Ying F."/>
            <person name="Zhai J."/>
            <person name="Zhou L."/>
            <person name="Zuber A."/>
            <person name="Denarie J."/>
            <person name="Dixon R.A."/>
            <person name="May G.D."/>
            <person name="Schwartz D.C."/>
            <person name="Rogers J."/>
            <person name="Quetier F."/>
            <person name="Town C.D."/>
            <person name="Roe B.A."/>
        </authorList>
    </citation>
    <scope>NUCLEOTIDE SEQUENCE [LARGE SCALE GENOMIC DNA]</scope>
    <source>
        <strain evidence="21">A17</strain>
        <strain evidence="23 24">cv. Jemalong A17</strain>
    </source>
</reference>
<proteinExistence type="inferred from homology"/>
<dbReference type="EMBL" id="CM001217">
    <property type="protein sequence ID" value="AES59180.2"/>
    <property type="molecule type" value="Genomic_DNA"/>
</dbReference>
<feature type="compositionally biased region" description="Low complexity" evidence="19">
    <location>
        <begin position="36"/>
        <end position="52"/>
    </location>
</feature>
<reference evidence="22" key="4">
    <citation type="journal article" date="2018" name="Nat. Plants">
        <title>Whole-genome landscape of Medicago truncatula symbiotic genes.</title>
        <authorList>
            <person name="Pecrix Y."/>
            <person name="Gamas P."/>
            <person name="Carrere S."/>
        </authorList>
    </citation>
    <scope>NUCLEOTIDE SEQUENCE</scope>
    <source>
        <tissue evidence="22">Leaves</tissue>
    </source>
</reference>
<keyword evidence="12" id="KW-0833">Ubl conjugation pathway</keyword>
<dbReference type="STRING" id="3880.G7I910"/>
<evidence type="ECO:0000256" key="13">
    <source>
        <dbReference type="ARBA" id="ARBA00022833"/>
    </source>
</evidence>
<feature type="domain" description="RING-type" evidence="20">
    <location>
        <begin position="366"/>
        <end position="404"/>
    </location>
</feature>
<evidence type="ECO:0000256" key="15">
    <source>
        <dbReference type="ARBA" id="ARBA00022989"/>
    </source>
</evidence>
<reference evidence="23" key="3">
    <citation type="submission" date="2015-04" db="UniProtKB">
        <authorList>
            <consortium name="EnsemblPlants"/>
        </authorList>
    </citation>
    <scope>IDENTIFICATION</scope>
    <source>
        <strain evidence="23">cv. Jemalong A17</strain>
    </source>
</reference>
<dbReference type="Gene3D" id="3.30.40.10">
    <property type="entry name" value="Zinc/RING finger domain, C3HC4 (zinc finger)"/>
    <property type="match status" value="1"/>
</dbReference>
<dbReference type="InterPro" id="IPR013083">
    <property type="entry name" value="Znf_RING/FYVE/PHD"/>
</dbReference>
<keyword evidence="15" id="KW-1133">Transmembrane helix</keyword>
<keyword evidence="24" id="KW-1185">Reference proteome</keyword>
<dbReference type="SUPFAM" id="SSF57850">
    <property type="entry name" value="RING/U-box"/>
    <property type="match status" value="1"/>
</dbReference>
<keyword evidence="16" id="KW-0472">Membrane</keyword>
<dbReference type="PANTHER" id="PTHR23350:SF0">
    <property type="entry name" value="PEROXISOME BIOGENESIS FACTOR 10"/>
    <property type="match status" value="1"/>
</dbReference>
<comment type="catalytic activity">
    <reaction evidence="1">
        <text>S-ubiquitinyl-[E2 ubiquitin-conjugating enzyme]-L-cysteine + [acceptor protein]-L-lysine = [E2 ubiquitin-conjugating enzyme]-L-cysteine + N(6)-ubiquitinyl-[acceptor protein]-L-lysine.</text>
        <dbReference type="EC" id="2.3.2.27"/>
    </reaction>
</comment>
<dbReference type="InterPro" id="IPR025654">
    <property type="entry name" value="PEX2/10"/>
</dbReference>
<dbReference type="InterPro" id="IPR006845">
    <property type="entry name" value="Pex_N"/>
</dbReference>
<dbReference type="Proteomes" id="UP000265566">
    <property type="component" value="Chromosome 1"/>
</dbReference>
<keyword evidence="7" id="KW-0962">Peroxisome biogenesis</keyword>
<dbReference type="InterPro" id="IPR017907">
    <property type="entry name" value="Znf_RING_CS"/>
</dbReference>
<dbReference type="EMBL" id="PSQE01000001">
    <property type="protein sequence ID" value="RHN77082.1"/>
    <property type="molecule type" value="Genomic_DNA"/>
</dbReference>
<dbReference type="Pfam" id="PF13639">
    <property type="entry name" value="zf-RING_2"/>
    <property type="match status" value="1"/>
</dbReference>
<keyword evidence="17" id="KW-0576">Peroxisome</keyword>
<evidence type="ECO:0000256" key="5">
    <source>
        <dbReference type="ARBA" id="ARBA00012483"/>
    </source>
</evidence>
<dbReference type="OrthoDB" id="6270329at2759"/>
<dbReference type="PANTHER" id="PTHR23350">
    <property type="entry name" value="PEROXISOME ASSEMBLY PROTEIN 10"/>
    <property type="match status" value="1"/>
</dbReference>